<reference evidence="2 3" key="1">
    <citation type="submission" date="2007-11" db="EMBL/GenBank/DDBJ databases">
        <authorList>
            <consortium name="The Salmonella enterica serovar Paratyphi B Genome Sequencing Project"/>
            <person name="McClelland M."/>
            <person name="Sanderson E.K."/>
            <person name="Porwollik S."/>
            <person name="Spieth J."/>
            <person name="Clifton W.S."/>
            <person name="Fulton R."/>
            <person name="Cordes M."/>
            <person name="Wollam A."/>
            <person name="Shah N."/>
            <person name="Pepin K."/>
            <person name="Bhonagiri V."/>
            <person name="Nash W."/>
            <person name="Johnson M."/>
            <person name="Thiruvilangam P."/>
            <person name="Wilson R."/>
        </authorList>
    </citation>
    <scope>NUCLEOTIDE SEQUENCE [LARGE SCALE GENOMIC DNA]</scope>
    <source>
        <strain evidence="3">ATCC BAA-1250 / SPB7</strain>
    </source>
</reference>
<protein>
    <submittedName>
        <fullName evidence="2">Uncharacterized protein</fullName>
    </submittedName>
</protein>
<organism evidence="2 3">
    <name type="scientific">Salmonella paratyphi B (strain ATCC BAA-1250 / SPB7)</name>
    <dbReference type="NCBI Taxonomy" id="1016998"/>
    <lineage>
        <taxon>Bacteria</taxon>
        <taxon>Pseudomonadati</taxon>
        <taxon>Pseudomonadota</taxon>
        <taxon>Gammaproteobacteria</taxon>
        <taxon>Enterobacterales</taxon>
        <taxon>Enterobacteriaceae</taxon>
        <taxon>Salmonella</taxon>
    </lineage>
</organism>
<feature type="transmembrane region" description="Helical" evidence="1">
    <location>
        <begin position="96"/>
        <end position="118"/>
    </location>
</feature>
<gene>
    <name evidence="2" type="ordered locus">SPAB_03532</name>
</gene>
<dbReference type="EMBL" id="CP000886">
    <property type="protein sequence ID" value="ABX68873.1"/>
    <property type="molecule type" value="Genomic_DNA"/>
</dbReference>
<dbReference type="KEGG" id="spq:SPAB_03532"/>
<dbReference type="AlphaFoldDB" id="A0A6C6Z551"/>
<accession>A0A6C6Z551</accession>
<evidence type="ECO:0000313" key="2">
    <source>
        <dbReference type="EMBL" id="ABX68873.1"/>
    </source>
</evidence>
<name>A0A6C6Z551_SALPB</name>
<sequence length="136" mass="15680">MVFFGMVNDDVVDVREVDFTAQILHKLTAKLMIDGIDQHILFFTNEIAVIAAATQRFVFSAVKITYFPVALANPMNIIFNQNRHNHLNSFNVYKKLFCLLQLVCQLFILLICIELYLFCIFDLVKKTINDAVNMTL</sequence>
<keyword evidence="1" id="KW-1133">Transmembrane helix</keyword>
<evidence type="ECO:0000313" key="3">
    <source>
        <dbReference type="Proteomes" id="UP000008556"/>
    </source>
</evidence>
<keyword evidence="1" id="KW-0812">Transmembrane</keyword>
<keyword evidence="1" id="KW-0472">Membrane</keyword>
<evidence type="ECO:0000256" key="1">
    <source>
        <dbReference type="SAM" id="Phobius"/>
    </source>
</evidence>
<dbReference type="Proteomes" id="UP000008556">
    <property type="component" value="Chromosome"/>
</dbReference>
<proteinExistence type="predicted"/>